<evidence type="ECO:0000313" key="2">
    <source>
        <dbReference type="Proteomes" id="UP001497480"/>
    </source>
</evidence>
<reference evidence="1 2" key="1">
    <citation type="submission" date="2024-03" db="EMBL/GenBank/DDBJ databases">
        <authorList>
            <person name="Martinez-Hernandez J."/>
        </authorList>
    </citation>
    <scope>NUCLEOTIDE SEQUENCE [LARGE SCALE GENOMIC DNA]</scope>
</reference>
<comment type="caution">
    <text evidence="1">The sequence shown here is derived from an EMBL/GenBank/DDBJ whole genome shotgun (WGS) entry which is preliminary data.</text>
</comment>
<sequence length="82" mass="9156">MANKDRSFGFNYTDWWSRFENHHLNKTEQESKKIVGGSEQYNGTMNQTLNRVMDNGEGLPQGPQKCIIFSVDGAKFAAGGVA</sequence>
<dbReference type="Proteomes" id="UP001497480">
    <property type="component" value="Unassembled WGS sequence"/>
</dbReference>
<evidence type="ECO:0000313" key="1">
    <source>
        <dbReference type="EMBL" id="CAL0313534.1"/>
    </source>
</evidence>
<protein>
    <submittedName>
        <fullName evidence="1">Uncharacterized protein</fullName>
    </submittedName>
</protein>
<gene>
    <name evidence="1" type="ORF">LLUT_LOCUS14594</name>
</gene>
<proteinExistence type="predicted"/>
<organism evidence="1 2">
    <name type="scientific">Lupinus luteus</name>
    <name type="common">European yellow lupine</name>
    <dbReference type="NCBI Taxonomy" id="3873"/>
    <lineage>
        <taxon>Eukaryota</taxon>
        <taxon>Viridiplantae</taxon>
        <taxon>Streptophyta</taxon>
        <taxon>Embryophyta</taxon>
        <taxon>Tracheophyta</taxon>
        <taxon>Spermatophyta</taxon>
        <taxon>Magnoliopsida</taxon>
        <taxon>eudicotyledons</taxon>
        <taxon>Gunneridae</taxon>
        <taxon>Pentapetalae</taxon>
        <taxon>rosids</taxon>
        <taxon>fabids</taxon>
        <taxon>Fabales</taxon>
        <taxon>Fabaceae</taxon>
        <taxon>Papilionoideae</taxon>
        <taxon>50 kb inversion clade</taxon>
        <taxon>genistoids sensu lato</taxon>
        <taxon>core genistoids</taxon>
        <taxon>Genisteae</taxon>
        <taxon>Lupinus</taxon>
    </lineage>
</organism>
<name>A0AAV1WWD1_LUPLU</name>
<dbReference type="AlphaFoldDB" id="A0AAV1WWD1"/>
<accession>A0AAV1WWD1</accession>
<keyword evidence="2" id="KW-1185">Reference proteome</keyword>
<dbReference type="EMBL" id="CAXHTB010000010">
    <property type="protein sequence ID" value="CAL0313534.1"/>
    <property type="molecule type" value="Genomic_DNA"/>
</dbReference>